<dbReference type="Pfam" id="PF00198">
    <property type="entry name" value="2-oxoacid_dh"/>
    <property type="match status" value="1"/>
</dbReference>
<dbReference type="InterPro" id="IPR011603">
    <property type="entry name" value="2oxoglutarate_DH_E1"/>
</dbReference>
<dbReference type="InterPro" id="IPR001078">
    <property type="entry name" value="2-oxoacid_DH_actylTfrase"/>
</dbReference>
<dbReference type="GO" id="GO:0030976">
    <property type="term" value="F:thiamine pyrophosphate binding"/>
    <property type="evidence" value="ECO:0007669"/>
    <property type="project" value="InterPro"/>
</dbReference>
<keyword evidence="8" id="KW-0786">Thiamine pyrophosphate</keyword>
<comment type="cofactor">
    <cofactor evidence="2">
        <name>thiamine diphosphate</name>
        <dbReference type="ChEBI" id="CHEBI:58937"/>
    </cofactor>
</comment>
<dbReference type="GO" id="GO:0004591">
    <property type="term" value="F:oxoglutarate dehydrogenase (succinyl-transferring) activity"/>
    <property type="evidence" value="ECO:0007669"/>
    <property type="project" value="UniProtKB-EC"/>
</dbReference>
<dbReference type="InterPro" id="IPR001017">
    <property type="entry name" value="DH_E1"/>
</dbReference>
<dbReference type="CDD" id="cd02016">
    <property type="entry name" value="TPP_E1_OGDC_like"/>
    <property type="match status" value="1"/>
</dbReference>
<dbReference type="SMART" id="SM00861">
    <property type="entry name" value="Transket_pyr"/>
    <property type="match status" value="1"/>
</dbReference>
<dbReference type="SUPFAM" id="SSF52777">
    <property type="entry name" value="CoA-dependent acyltransferases"/>
    <property type="match status" value="1"/>
</dbReference>
<evidence type="ECO:0000313" key="14">
    <source>
        <dbReference type="EMBL" id="NYD71688.1"/>
    </source>
</evidence>
<protein>
    <submittedName>
        <fullName evidence="14">2-oxoglutarate dehydrogenase E1 component</fullName>
        <ecNumber evidence="14">1.2.4.2</ecNumber>
    </submittedName>
</protein>
<evidence type="ECO:0000256" key="1">
    <source>
        <dbReference type="ARBA" id="ARBA00001946"/>
    </source>
</evidence>
<evidence type="ECO:0000256" key="12">
    <source>
        <dbReference type="SAM" id="MobiDB-lite"/>
    </source>
</evidence>
<dbReference type="GO" id="GO:0000287">
    <property type="term" value="F:magnesium ion binding"/>
    <property type="evidence" value="ECO:0007669"/>
    <property type="project" value="UniProtKB-ARBA"/>
</dbReference>
<evidence type="ECO:0000256" key="4">
    <source>
        <dbReference type="ARBA" id="ARBA00022532"/>
    </source>
</evidence>
<keyword evidence="4" id="KW-0816">Tricarboxylic acid cycle</keyword>
<dbReference type="EC" id="1.2.4.2" evidence="14"/>
<dbReference type="InterPro" id="IPR032106">
    <property type="entry name" value="2-oxogl_dehyd_N"/>
</dbReference>
<dbReference type="Gene3D" id="3.30.559.10">
    <property type="entry name" value="Chloramphenicol acetyltransferase-like domain"/>
    <property type="match status" value="1"/>
</dbReference>
<dbReference type="Pfam" id="PF02779">
    <property type="entry name" value="Transket_pyr"/>
    <property type="match status" value="1"/>
</dbReference>
<dbReference type="Pfam" id="PF00676">
    <property type="entry name" value="E1_dh"/>
    <property type="match status" value="1"/>
</dbReference>
<dbReference type="GO" id="GO:0006099">
    <property type="term" value="P:tricarboxylic acid cycle"/>
    <property type="evidence" value="ECO:0007669"/>
    <property type="project" value="UniProtKB-UniPathway"/>
</dbReference>
<dbReference type="NCBIfam" id="NF006914">
    <property type="entry name" value="PRK09404.1"/>
    <property type="match status" value="1"/>
</dbReference>
<dbReference type="PANTHER" id="PTHR23152">
    <property type="entry name" value="2-OXOGLUTARATE DEHYDROGENASE"/>
    <property type="match status" value="1"/>
</dbReference>
<keyword evidence="7 14" id="KW-0560">Oxidoreductase</keyword>
<dbReference type="Gene3D" id="3.40.50.11610">
    <property type="entry name" value="Multifunctional 2-oxoglutarate metabolism enzyme, C-terminal domain"/>
    <property type="match status" value="1"/>
</dbReference>
<evidence type="ECO:0000256" key="6">
    <source>
        <dbReference type="ARBA" id="ARBA00022842"/>
    </source>
</evidence>
<dbReference type="InterPro" id="IPR042179">
    <property type="entry name" value="KGD_C_sf"/>
</dbReference>
<sequence length="1273" mass="139365">MTGTNTDEGASGEFGANEWLVDELYEQYLADKDSVDKSWWPVLESYRSHQQAKSGAAAPAAGQGSTPAAAPTEQGTAPAADQGAAPAETAAPVPQTESAQVAEASGARAATQPVAKTTSIEAKPQPIPAEAPSTRKSTAEEAADQAAADAEKDVVSPLRGMAKSLATNMDASLTVPTATSVRSIPAKLLIDNRIVINNHLRRARGGKVSFTHLIGWALVQALKEFPSQNVYYDEVDGKPSVVAPAHVGLGIAIDIPKPDGTRALLVPGIKRADTMSFNEFLAAYEDLVRRARGNKLTATDFQGTTISLTNPGGIGTVHSVPRLMKGQGAIIGAGALEYPAEFQGASPRVLSDLGIGKIITLTSTYDHRVIQGAGSGEFLKKVHELLLGERGFYENIFAELRIPYEPIHWAADISVDEASAIDKTARVQELINAYRVRGHLMADIDPLEYRQRTHPDLDIATHGLTFWDLDREFVTGEFGLTRQAYLRDILGVLRDSYCRKIGIEYMHIQDPAQRRWIQEKIERPYAKPGHDEQMRILEKLNEAEAFETFLQTKYVGQKRFSLEGGESTIALLDAIIQGAAEEGLDEVAIGMAHRGRLNVLTNIAGKTYGQIFREFEGTQDPRTVQGSGDVKYHLGTEGTFTASDGKEIPVYLAANPSHLEAADGVLEGIVRAKQDRKPIGTFSTLPILIHGDAALAGQGVVVETLQMSQLRGYRTGGTIHVNINNQVGFTTPPSESRSSVYSTDVAKTIQAPIFHVNGDDPESVVRVAQLAFEYRQKFHRDVFIDLICYRRRGHNEGDDPSMTQPLMYNLIEAKRSVRKLYTEALVGRGDITEEEYEAAHRDFQDRLERAFAETHAAQTASIPVITADTQAVSDLERPEAQRDDSTTAPFETAVSLDALHSIGDAFDNKPAGFTVHPKLQQLLTKRVDMSRNGGIDWAFGELLALGSLLNEGTPVRLAGQDARRGTFVQRHAVLHDRENGQEWLPLANLSDKQARFWIYDSLLSEYAAMGFEYGYSVERPDALVLWEAQFGDFANGAQIIIDEFISSAEQKWGQRSSLVLLLPHGYEGQGPDHSSARIERYLQMCAEDNMTVARPSTPASYFHLLRRQAYARPRKPLIVFTPKAMLRLRGATSSVEDLTTGRFQPVIDDGRITDKGAVTKVLLHSGKIHYDLASELQKNPNEAIALVRLEQYYPLPIEEITATLSGYPNAELVWVQDEPQNQGAWPFILTELARHLEGRTVSVVSRPAAASPAAGSAKRHATEQAALIARALS</sequence>
<comment type="catalytic activity">
    <reaction evidence="11">
        <text>N(6)-[(R)-dihydrolipoyl]-L-lysyl-[protein] + succinyl-CoA = N(6)-[(R)-S(8)-succinyldihydrolipoyl]-L-lysyl-[protein] + CoA</text>
        <dbReference type="Rhea" id="RHEA:15213"/>
        <dbReference type="Rhea" id="RHEA-COMP:10475"/>
        <dbReference type="Rhea" id="RHEA-COMP:20092"/>
        <dbReference type="ChEBI" id="CHEBI:57287"/>
        <dbReference type="ChEBI" id="CHEBI:57292"/>
        <dbReference type="ChEBI" id="CHEBI:83100"/>
        <dbReference type="ChEBI" id="CHEBI:83120"/>
        <dbReference type="EC" id="2.3.1.61"/>
    </reaction>
</comment>
<comment type="catalytic activity">
    <reaction evidence="10">
        <text>N(6)-[(R)-lipoyl]-L-lysyl-[protein] + 2-oxoglutarate + H(+) = N(6)-[(R)-S(8)-succinyldihydrolipoyl]-L-lysyl-[protein] + CO2</text>
        <dbReference type="Rhea" id="RHEA:12188"/>
        <dbReference type="Rhea" id="RHEA-COMP:10474"/>
        <dbReference type="Rhea" id="RHEA-COMP:20092"/>
        <dbReference type="ChEBI" id="CHEBI:15378"/>
        <dbReference type="ChEBI" id="CHEBI:16526"/>
        <dbReference type="ChEBI" id="CHEBI:16810"/>
        <dbReference type="ChEBI" id="CHEBI:83099"/>
        <dbReference type="ChEBI" id="CHEBI:83120"/>
        <dbReference type="EC" id="1.2.4.2"/>
    </reaction>
</comment>
<proteinExistence type="predicted"/>
<name>A0A852SRU6_9MICO</name>
<gene>
    <name evidence="14" type="ORF">BJ984_002846</name>
</gene>
<comment type="caution">
    <text evidence="14">The sequence shown here is derived from an EMBL/GenBank/DDBJ whole genome shotgun (WGS) entry which is preliminary data.</text>
</comment>
<keyword evidence="9" id="KW-0511">Multifunctional enzyme</keyword>
<dbReference type="Proteomes" id="UP000549913">
    <property type="component" value="Unassembled WGS sequence"/>
</dbReference>
<dbReference type="AlphaFoldDB" id="A0A852SRU6"/>
<dbReference type="GO" id="GO:0004149">
    <property type="term" value="F:dihydrolipoyllysine-residue succinyltransferase activity"/>
    <property type="evidence" value="ECO:0007669"/>
    <property type="project" value="UniProtKB-EC"/>
</dbReference>
<dbReference type="InterPro" id="IPR005475">
    <property type="entry name" value="Transketolase-like_Pyr-bd"/>
</dbReference>
<dbReference type="Pfam" id="PF16870">
    <property type="entry name" value="OxoGdeHyase_C"/>
    <property type="match status" value="1"/>
</dbReference>
<feature type="domain" description="Transketolase-like pyrimidine-binding" evidence="13">
    <location>
        <begin position="935"/>
        <end position="1128"/>
    </location>
</feature>
<keyword evidence="5" id="KW-0479">Metal-binding</keyword>
<evidence type="ECO:0000256" key="10">
    <source>
        <dbReference type="ARBA" id="ARBA00051911"/>
    </source>
</evidence>
<dbReference type="InterPro" id="IPR023213">
    <property type="entry name" value="CAT-like_dom_sf"/>
</dbReference>
<feature type="compositionally biased region" description="Low complexity" evidence="12">
    <location>
        <begin position="51"/>
        <end position="97"/>
    </location>
</feature>
<dbReference type="PIRSF" id="PIRSF000157">
    <property type="entry name" value="Oxoglu_dh_E1"/>
    <property type="match status" value="1"/>
</dbReference>
<dbReference type="Gene3D" id="3.40.50.970">
    <property type="match status" value="1"/>
</dbReference>
<dbReference type="GO" id="GO:0045252">
    <property type="term" value="C:oxoglutarate dehydrogenase complex"/>
    <property type="evidence" value="ECO:0007669"/>
    <property type="project" value="TreeGrafter"/>
</dbReference>
<evidence type="ECO:0000256" key="9">
    <source>
        <dbReference type="ARBA" id="ARBA00023268"/>
    </source>
</evidence>
<feature type="region of interest" description="Disordered" evidence="12">
    <location>
        <begin position="47"/>
        <end position="155"/>
    </location>
</feature>
<dbReference type="UniPathway" id="UPA00223">
    <property type="reaction ID" value="UER00997"/>
</dbReference>
<dbReference type="NCBIfam" id="TIGR00239">
    <property type="entry name" value="2oxo_dh_E1"/>
    <property type="match status" value="1"/>
</dbReference>
<dbReference type="Gene3D" id="3.40.50.12470">
    <property type="match status" value="1"/>
</dbReference>
<comment type="cofactor">
    <cofactor evidence="1">
        <name>Mg(2+)</name>
        <dbReference type="ChEBI" id="CHEBI:18420"/>
    </cofactor>
</comment>
<dbReference type="PANTHER" id="PTHR23152:SF4">
    <property type="entry name" value="2-OXOADIPATE DEHYDROGENASE COMPLEX COMPONENT E1"/>
    <property type="match status" value="1"/>
</dbReference>
<evidence type="ECO:0000256" key="3">
    <source>
        <dbReference type="ARBA" id="ARBA00004813"/>
    </source>
</evidence>
<keyword evidence="6" id="KW-0460">Magnesium</keyword>
<reference evidence="14 15" key="1">
    <citation type="submission" date="2020-07" db="EMBL/GenBank/DDBJ databases">
        <title>Sequencing the genomes of 1000 actinobacteria strains.</title>
        <authorList>
            <person name="Klenk H.-P."/>
        </authorList>
    </citation>
    <scope>NUCLEOTIDE SEQUENCE [LARGE SCALE GENOMIC DNA]</scope>
    <source>
        <strain evidence="14 15">DSM 26474</strain>
    </source>
</reference>
<evidence type="ECO:0000259" key="13">
    <source>
        <dbReference type="SMART" id="SM00861"/>
    </source>
</evidence>
<accession>A0A852SRU6</accession>
<dbReference type="InterPro" id="IPR031717">
    <property type="entry name" value="ODO-1/KGD_C"/>
</dbReference>
<dbReference type="SUPFAM" id="SSF52518">
    <property type="entry name" value="Thiamin diphosphate-binding fold (THDP-binding)"/>
    <property type="match status" value="2"/>
</dbReference>
<evidence type="ECO:0000256" key="7">
    <source>
        <dbReference type="ARBA" id="ARBA00023002"/>
    </source>
</evidence>
<evidence type="ECO:0000256" key="2">
    <source>
        <dbReference type="ARBA" id="ARBA00001964"/>
    </source>
</evidence>
<dbReference type="InterPro" id="IPR029061">
    <property type="entry name" value="THDP-binding"/>
</dbReference>
<organism evidence="14 15">
    <name type="scientific">Herbiconiux flava</name>
    <dbReference type="NCBI Taxonomy" id="881268"/>
    <lineage>
        <taxon>Bacteria</taxon>
        <taxon>Bacillati</taxon>
        <taxon>Actinomycetota</taxon>
        <taxon>Actinomycetes</taxon>
        <taxon>Micrococcales</taxon>
        <taxon>Microbacteriaceae</taxon>
        <taxon>Herbiconiux</taxon>
    </lineage>
</organism>
<dbReference type="Pfam" id="PF16078">
    <property type="entry name" value="2-oxogl_dehyd_N"/>
    <property type="match status" value="1"/>
</dbReference>
<dbReference type="NCBIfam" id="NF008907">
    <property type="entry name" value="PRK12270.1"/>
    <property type="match status" value="1"/>
</dbReference>
<evidence type="ECO:0000256" key="11">
    <source>
        <dbReference type="ARBA" id="ARBA00052761"/>
    </source>
</evidence>
<keyword evidence="15" id="KW-1185">Reference proteome</keyword>
<dbReference type="GO" id="GO:0005829">
    <property type="term" value="C:cytosol"/>
    <property type="evidence" value="ECO:0007669"/>
    <property type="project" value="TreeGrafter"/>
</dbReference>
<evidence type="ECO:0000313" key="15">
    <source>
        <dbReference type="Proteomes" id="UP000549913"/>
    </source>
</evidence>
<dbReference type="EMBL" id="JACCBM010000001">
    <property type="protein sequence ID" value="NYD71688.1"/>
    <property type="molecule type" value="Genomic_DNA"/>
</dbReference>
<dbReference type="Gene3D" id="1.10.287.1150">
    <property type="entry name" value="TPP helical domain"/>
    <property type="match status" value="1"/>
</dbReference>
<evidence type="ECO:0000256" key="8">
    <source>
        <dbReference type="ARBA" id="ARBA00023052"/>
    </source>
</evidence>
<evidence type="ECO:0000256" key="5">
    <source>
        <dbReference type="ARBA" id="ARBA00022723"/>
    </source>
</evidence>
<comment type="pathway">
    <text evidence="3">Carbohydrate metabolism; tricarboxylic acid cycle; succinyl-CoA from 2-oxoglutarate (dehydrogenase route): step 1/1.</text>
</comment>